<dbReference type="InterPro" id="IPR039604">
    <property type="entry name" value="Bfr1"/>
</dbReference>
<evidence type="ECO:0000313" key="3">
    <source>
        <dbReference type="RefSeq" id="XP_013775764.1"/>
    </source>
</evidence>
<dbReference type="RefSeq" id="XP_013775764.1">
    <property type="nucleotide sequence ID" value="XM_013920310.2"/>
</dbReference>
<evidence type="ECO:0000256" key="1">
    <source>
        <dbReference type="SAM" id="Coils"/>
    </source>
</evidence>
<sequence>MADTSTSSFDGTTETHRNTYSGVLIKRPERKKHLECIERLNSVIQAKKRHLQKLQNQFDPHKFENQMKTFQSQQEERDSQRIRIIEEIQLLNKELTQKRQSLSQTQGTLKYKQEDKINEAIKRLEYQLQRHNYTANQERKIVQEIDSLKRSKKSLKLYLAQKAEVDDVRSKLQLKRNWKDHLSDEISEFRRKQDSHQREYKMAEAEIEEVCKELTGLEQEKSDIEAEYDQVMKEFYKQKEQLREAKAWKLEQEKQATVNRKQHIGDEVIVDQYIKERQLCTFLLAYLQQLMGSKLSLKSNLKISSHPTVLCNPQSGHTEMEGTSNAHSCYKKELEENTEHFVVKSKPSTRKQKKIFSKKLITHPCEVFDQFFTLGLPTPRTLSEVPSVIDKVKEKLKFFEDHRCSPVPHNSNVSRTIAQLPSTLEYSSTSSVTKNLQDCSSPVDSKSINELSLTFGDTRKNSGDVCTVDFEYLHITEAITQSHSQIDVLSGENCHSCSASFRDIDDHQQHSRVTEDGQQHNKAVYEEECTRIVDNGLQRNELVNEEQKCNGVVDHGQQCNEVVDVGQQGNGISVSGILYDGKCCNELVDERSEINGVMMMANNGPVLDECGHCRLVDNTHE</sequence>
<dbReference type="GeneID" id="106460592"/>
<name>A0ABM1B6G0_LIMPO</name>
<proteinExistence type="predicted"/>
<keyword evidence="2" id="KW-1185">Reference proteome</keyword>
<keyword evidence="1" id="KW-0175">Coiled coil</keyword>
<protein>
    <submittedName>
        <fullName evidence="3">Uncharacterized protein LOC106460592</fullName>
    </submittedName>
</protein>
<gene>
    <name evidence="3" type="primary">LOC106460592</name>
</gene>
<dbReference type="PANTHER" id="PTHR31027:SF2">
    <property type="entry name" value="LEBERCILIN DOMAIN-CONTAINING PROTEIN"/>
    <property type="match status" value="1"/>
</dbReference>
<dbReference type="Proteomes" id="UP000694941">
    <property type="component" value="Unplaced"/>
</dbReference>
<organism evidence="2 3">
    <name type="scientific">Limulus polyphemus</name>
    <name type="common">Atlantic horseshoe crab</name>
    <dbReference type="NCBI Taxonomy" id="6850"/>
    <lineage>
        <taxon>Eukaryota</taxon>
        <taxon>Metazoa</taxon>
        <taxon>Ecdysozoa</taxon>
        <taxon>Arthropoda</taxon>
        <taxon>Chelicerata</taxon>
        <taxon>Merostomata</taxon>
        <taxon>Xiphosura</taxon>
        <taxon>Limulidae</taxon>
        <taxon>Limulus</taxon>
    </lineage>
</organism>
<evidence type="ECO:0000313" key="2">
    <source>
        <dbReference type="Proteomes" id="UP000694941"/>
    </source>
</evidence>
<reference evidence="3" key="1">
    <citation type="submission" date="2025-08" db="UniProtKB">
        <authorList>
            <consortium name="RefSeq"/>
        </authorList>
    </citation>
    <scope>IDENTIFICATION</scope>
    <source>
        <tissue evidence="3">Muscle</tissue>
    </source>
</reference>
<feature type="coiled-coil region" evidence="1">
    <location>
        <begin position="179"/>
        <end position="234"/>
    </location>
</feature>
<accession>A0ABM1B6G0</accession>
<dbReference type="PANTHER" id="PTHR31027">
    <property type="entry name" value="NUCLEAR SEGREGATION PROTEIN BFR1"/>
    <property type="match status" value="1"/>
</dbReference>